<organism evidence="5 6">
    <name type="scientific">Obba rivulosa</name>
    <dbReference type="NCBI Taxonomy" id="1052685"/>
    <lineage>
        <taxon>Eukaryota</taxon>
        <taxon>Fungi</taxon>
        <taxon>Dikarya</taxon>
        <taxon>Basidiomycota</taxon>
        <taxon>Agaricomycotina</taxon>
        <taxon>Agaricomycetes</taxon>
        <taxon>Polyporales</taxon>
        <taxon>Gelatoporiaceae</taxon>
        <taxon>Obba</taxon>
    </lineage>
</organism>
<feature type="region of interest" description="Disordered" evidence="1">
    <location>
        <begin position="977"/>
        <end position="1026"/>
    </location>
</feature>
<evidence type="ECO:0000259" key="2">
    <source>
        <dbReference type="Pfam" id="PF05183"/>
    </source>
</evidence>
<feature type="domain" description="RDRP core" evidence="2">
    <location>
        <begin position="161"/>
        <end position="473"/>
    </location>
</feature>
<name>A0A8E2AZP7_9APHY</name>
<accession>A0A8E2AZP7</accession>
<dbReference type="InterPro" id="IPR045055">
    <property type="entry name" value="DNA2/NAM7-like"/>
</dbReference>
<dbReference type="EMBL" id="KV722392">
    <property type="protein sequence ID" value="OCH91052.1"/>
    <property type="molecule type" value="Genomic_DNA"/>
</dbReference>
<keyword evidence="6" id="KW-1185">Reference proteome</keyword>
<evidence type="ECO:0000313" key="6">
    <source>
        <dbReference type="Proteomes" id="UP000250043"/>
    </source>
</evidence>
<dbReference type="InterPro" id="IPR027417">
    <property type="entry name" value="P-loop_NTPase"/>
</dbReference>
<dbReference type="GO" id="GO:0003968">
    <property type="term" value="F:RNA-directed RNA polymerase activity"/>
    <property type="evidence" value="ECO:0007669"/>
    <property type="project" value="InterPro"/>
</dbReference>
<reference evidence="5 6" key="1">
    <citation type="submission" date="2016-07" db="EMBL/GenBank/DDBJ databases">
        <title>Draft genome of the white-rot fungus Obba rivulosa 3A-2.</title>
        <authorList>
            <consortium name="DOE Joint Genome Institute"/>
            <person name="Miettinen O."/>
            <person name="Riley R."/>
            <person name="Acob R."/>
            <person name="Barry K."/>
            <person name="Cullen D."/>
            <person name="De Vries R."/>
            <person name="Hainaut M."/>
            <person name="Hatakka A."/>
            <person name="Henrissat B."/>
            <person name="Hilden K."/>
            <person name="Kuo R."/>
            <person name="Labutti K."/>
            <person name="Lipzen A."/>
            <person name="Makela M.R."/>
            <person name="Sandor L."/>
            <person name="Spatafora J.W."/>
            <person name="Grigoriev I.V."/>
            <person name="Hibbett D.S."/>
        </authorList>
    </citation>
    <scope>NUCLEOTIDE SEQUENCE [LARGE SCALE GENOMIC DNA]</scope>
    <source>
        <strain evidence="5 6">3A-2</strain>
    </source>
</reference>
<dbReference type="Pfam" id="PF13086">
    <property type="entry name" value="AAA_11"/>
    <property type="match status" value="2"/>
</dbReference>
<dbReference type="CDD" id="cd18808">
    <property type="entry name" value="SF1_C_Upf1"/>
    <property type="match status" value="1"/>
</dbReference>
<dbReference type="PANTHER" id="PTHR10887">
    <property type="entry name" value="DNA2/NAM7 HELICASE FAMILY"/>
    <property type="match status" value="1"/>
</dbReference>
<protein>
    <submittedName>
        <fullName evidence="5">RdRP-domain-containing protein</fullName>
    </submittedName>
</protein>
<dbReference type="PANTHER" id="PTHR10887:SF495">
    <property type="entry name" value="HELICASE SENATAXIN ISOFORM X1-RELATED"/>
    <property type="match status" value="1"/>
</dbReference>
<dbReference type="InterPro" id="IPR041679">
    <property type="entry name" value="DNA2/NAM7-like_C"/>
</dbReference>
<dbReference type="GO" id="GO:0004386">
    <property type="term" value="F:helicase activity"/>
    <property type="evidence" value="ECO:0007669"/>
    <property type="project" value="InterPro"/>
</dbReference>
<dbReference type="Pfam" id="PF05183">
    <property type="entry name" value="RdRP"/>
    <property type="match status" value="1"/>
</dbReference>
<dbReference type="InterPro" id="IPR047187">
    <property type="entry name" value="SF1_C_Upf1"/>
</dbReference>
<feature type="domain" description="DNA2/NAM7 helicase helicase" evidence="3">
    <location>
        <begin position="1296"/>
        <end position="1366"/>
    </location>
</feature>
<dbReference type="Proteomes" id="UP000250043">
    <property type="component" value="Unassembled WGS sequence"/>
</dbReference>
<evidence type="ECO:0000259" key="4">
    <source>
        <dbReference type="Pfam" id="PF13087"/>
    </source>
</evidence>
<evidence type="ECO:0000313" key="5">
    <source>
        <dbReference type="EMBL" id="OCH91052.1"/>
    </source>
</evidence>
<dbReference type="InterPro" id="IPR057596">
    <property type="entry name" value="RDRP_core"/>
</dbReference>
<proteinExistence type="predicted"/>
<feature type="domain" description="DNA2/NAM7 helicase helicase" evidence="3">
    <location>
        <begin position="1181"/>
        <end position="1291"/>
    </location>
</feature>
<feature type="domain" description="DNA2/NAM7 helicase-like C-terminal" evidence="4">
    <location>
        <begin position="1374"/>
        <end position="1577"/>
    </location>
</feature>
<dbReference type="Pfam" id="PF13087">
    <property type="entry name" value="AAA_12"/>
    <property type="match status" value="1"/>
</dbReference>
<evidence type="ECO:0000259" key="3">
    <source>
        <dbReference type="Pfam" id="PF13086"/>
    </source>
</evidence>
<evidence type="ECO:0000256" key="1">
    <source>
        <dbReference type="SAM" id="MobiDB-lite"/>
    </source>
</evidence>
<dbReference type="SUPFAM" id="SSF52540">
    <property type="entry name" value="P-loop containing nucleoside triphosphate hydrolases"/>
    <property type="match status" value="1"/>
</dbReference>
<dbReference type="InterPro" id="IPR041677">
    <property type="entry name" value="DNA2/NAM7_AAA_11"/>
</dbReference>
<gene>
    <name evidence="5" type="ORF">OBBRIDRAFT_825558</name>
</gene>
<dbReference type="Gene3D" id="3.40.50.300">
    <property type="entry name" value="P-loop containing nucleotide triphosphate hydrolases"/>
    <property type="match status" value="2"/>
</dbReference>
<dbReference type="OrthoDB" id="6513042at2759"/>
<sequence length="1604" mass="180701">MTPVILRANPSPDDDEWVFNTHLPPIRQRDRVIGKHISFTPEAIKLDISQFPNNRILRSDDPSKFILTSFQALRFPDKPPSVAREYMMRFFKAGIFLNGIQYRFYGHSNSQLFPTGAKRIGLLFSQAELDWILDPRYTKDIDDIVFNGENFSDGCGLMSKRYRGYKGVLMLYPELIEEHLVHFRASQKKFTATQDDTFSVVDHSAPYAFARLNNDVIVLLASLGISPDTFLTKQHAYHEWIRAASDDWEVAFNFLCALGQFDHAERVLLDGLDSPRVQKVIQSCQDKELASFKKNEKFRARMVILKSRLLFGICDPYGVLNEGEVHVRVSVPRRGASALTNVDVLVVRNPCLHPGDCLKLRAVCHPRLAHLVDCIVFATKGKRAAPSMSSGGDLDGDRFMVIWDSDLVPKKVAEEYAATVITRQDLAKHFASYNSMSLAKIVSLHSKWLRYSPKGAMSNECQDLNALHSMVVDGGSVKIPERLLSPPTTEEPYVIDLLQEQAKEFFDNFTRLRAEISMVTDLVPTDARDFLKRFLSMEKSALSEYELITMATRYARKHQLDFKEFLSYIDFGALSTAEKYALSVQHDLSEERHPYIWNSLARSEILKARDLEDRNIGGPLRLQRLYTSSEQGRAAFFEYLKEATQYYNRRIMILKASGLMSTYWRGTKGYRLHCSDNVMQLYDQKRANTFIFVTRPPEKSGADIVTSIALQKISARVQKQCGRINRTPVVAIEIHVVSNRDRIAHQAFDLRFEHVQTEEFLGRFDHKPEAYTPNTLSGYPWAEQNPKSLFFKTGSKEEAESIIANTSQNDRLDYFKFALQHHAEERIFWIFTAVIRGQDLPLDDIQFYIEEYPPLAYSILKRFLPDESTSLPEAIASLSWIIIRNVIRSANDLGIASLVALEKLTANINQLNLPTFFDALWLVSLSVRASSLVQEVLLVLHECRAGIRALSRRLEYAHQHALAIIFDRVEEAADTCPCDESGRPRRQSKAPIRAKLVPYSSKKQELPQPNPGAEPAIGAPGQGQAHVEPRVENTVQTPGEEQAGPDAKGKIAVVAHIRVDAQTTSRIHSHVRLRVSSPPQGPHVPSAIVDAIVTRANRGELYLEVQQPLPPEYDRVDWNLYDAGSTATSKAMLDAVLRLAEDGYECCRFNDVIIGTAAVVEEDEQLSQDLTDVGHRLPETLNASQCTAVLSAQPGSLSLIWGPPGKTTVVVQILLRFLREDPECRILMTASTHNAVDNVLERFVRESEAAHLLTDEQILRAATESSRVNKSLQKYTMDARMGGSINENQRLLDKAKKRVKEARIVFTTCAGAGLGLLRHVDFEFDTVLIDEASQITEPCTLIPLVKGCRQAVLVGDHVQLRPTVKNMGKALEFDKSLFERLYTGPLYANMTRTMLDVQYRFSADMARFPSDEFYKGRLQTGTPREAQISAQLGPSSLPWPQVDGRLFPVVFVPCLSEEDYGRSSKSNEGQVELVRYILKLLRTAREGADADAALRQVSIAVLTPYSRQVQLLKQTIPASLDVVVSTIDGFQGREADIVVFTTVRSNAEGDIGFLEDARRLNVAWTRPRLGLVVVGNPRTLQTKPLWQRAIMACEVVEIAVPEMN</sequence>